<dbReference type="EC" id="1.2.4.1" evidence="2"/>
<keyword evidence="3" id="KW-1185">Reference proteome</keyword>
<name>A0A5E5A045_9BURK</name>
<organism evidence="2 3">
    <name type="scientific">Pandoraea captiosa</name>
    <dbReference type="NCBI Taxonomy" id="2508302"/>
    <lineage>
        <taxon>Bacteria</taxon>
        <taxon>Pseudomonadati</taxon>
        <taxon>Pseudomonadota</taxon>
        <taxon>Betaproteobacteria</taxon>
        <taxon>Burkholderiales</taxon>
        <taxon>Burkholderiaceae</taxon>
        <taxon>Pandoraea</taxon>
    </lineage>
</organism>
<dbReference type="InterPro" id="IPR051157">
    <property type="entry name" value="PDH/Transketolase"/>
</dbReference>
<gene>
    <name evidence="2" type="primary">aceE_2</name>
    <name evidence="2" type="ORF">PCA31118_02411</name>
</gene>
<reference evidence="2 3" key="1">
    <citation type="submission" date="2019-08" db="EMBL/GenBank/DDBJ databases">
        <authorList>
            <person name="Peeters C."/>
        </authorList>
    </citation>
    <scope>NUCLEOTIDE SEQUENCE [LARGE SCALE GENOMIC DNA]</scope>
    <source>
        <strain evidence="2 3">LMG 31118</strain>
    </source>
</reference>
<dbReference type="Gene3D" id="3.40.50.920">
    <property type="match status" value="1"/>
</dbReference>
<dbReference type="SUPFAM" id="SSF52922">
    <property type="entry name" value="TK C-terminal domain-like"/>
    <property type="match status" value="1"/>
</dbReference>
<dbReference type="GO" id="GO:0004739">
    <property type="term" value="F:pyruvate dehydrogenase (acetyl-transferring) activity"/>
    <property type="evidence" value="ECO:0007669"/>
    <property type="project" value="UniProtKB-EC"/>
</dbReference>
<dbReference type="InterPro" id="IPR055152">
    <property type="entry name" value="Transketolase-like_C_2"/>
</dbReference>
<dbReference type="Pfam" id="PF22613">
    <property type="entry name" value="Transketolase_C_1"/>
    <property type="match status" value="1"/>
</dbReference>
<keyword evidence="2" id="KW-0670">Pyruvate</keyword>
<dbReference type="Proteomes" id="UP000414136">
    <property type="component" value="Unassembled WGS sequence"/>
</dbReference>
<sequence length="433" mass="46515">MRAMSDRGFPSVDDATRQAALACIGKLQAFGMPGSDRREGHVTSVGDGRDMRLSGIATSPLDALVHIANALSHVDMSDQVWIVDPARARAEMAAAGAGRAAQTSLRKRRGKSASLPSAIATWFRPTSAPERPLLYWLHSPTLRGVLTAGVEAMGLDGATSATAPRRGIFFNDASVWSPDRQQRVRPELPLWLAAQSDWLPYDPATAQELRALLCAALDALYVRGESGFCYLSAHDAPCGEGPPLGPDDARDAFLGMYRLRALPQTHPPYTIRLCGAGRALTNVMEAARWLQLDWGVACEVWSCPSYTRLAREAGDAERVAMLRGEPAASVSHLTQCLGDGRTPVLAVTGYARHIAHQIGAYVPARFLALGSDDSNGSYANDALGGRDESGESLRSGDTPGVRWIVLNALRLLVSEGTFARARIAEATRRYGIV</sequence>
<dbReference type="RefSeq" id="WP_150625436.1">
    <property type="nucleotide sequence ID" value="NZ_CABPSQ010000003.1"/>
</dbReference>
<accession>A0A5E5A045</accession>
<dbReference type="PANTHER" id="PTHR43825">
    <property type="entry name" value="PYRUVATE DEHYDROGENASE E1 COMPONENT"/>
    <property type="match status" value="1"/>
</dbReference>
<proteinExistence type="predicted"/>
<dbReference type="EMBL" id="CABPSQ010000003">
    <property type="protein sequence ID" value="VVE66944.1"/>
    <property type="molecule type" value="Genomic_DNA"/>
</dbReference>
<dbReference type="AlphaFoldDB" id="A0A5E5A045"/>
<keyword evidence="2" id="KW-0560">Oxidoreductase</keyword>
<evidence type="ECO:0000313" key="3">
    <source>
        <dbReference type="Proteomes" id="UP000414136"/>
    </source>
</evidence>
<dbReference type="PANTHER" id="PTHR43825:SF3">
    <property type="entry name" value="PYRUVATE DEHYDROGENASE E1 COMPONENT"/>
    <property type="match status" value="1"/>
</dbReference>
<protein>
    <submittedName>
        <fullName evidence="2">Pyruvate dehydrogenase E1 component</fullName>
        <ecNumber evidence="2">1.2.4.1</ecNumber>
    </submittedName>
</protein>
<dbReference type="OrthoDB" id="9020579at2"/>
<evidence type="ECO:0000313" key="2">
    <source>
        <dbReference type="EMBL" id="VVE66944.1"/>
    </source>
</evidence>
<feature type="domain" description="Transketolase-like C-terminal" evidence="1">
    <location>
        <begin position="255"/>
        <end position="358"/>
    </location>
</feature>
<evidence type="ECO:0000259" key="1">
    <source>
        <dbReference type="Pfam" id="PF22613"/>
    </source>
</evidence>
<dbReference type="InterPro" id="IPR009014">
    <property type="entry name" value="Transketo_C/PFOR_II"/>
</dbReference>